<reference evidence="1" key="1">
    <citation type="submission" date="2021-05" db="EMBL/GenBank/DDBJ databases">
        <title>First report of NDM-5 and VEB-6 producing Proteus mirabilis isolated from blood of a sepsis patient in Kolkata, India.</title>
        <authorList>
            <person name="Halder G."/>
            <person name="Chaudhuri B."/>
            <person name="Dutta S."/>
        </authorList>
    </citation>
    <scope>NUCLEOTIDE SEQUENCE [LARGE SCALE GENOMIC DNA]</scope>
    <source>
        <strain evidence="1">7049</strain>
    </source>
</reference>
<evidence type="ECO:0008006" key="2">
    <source>
        <dbReference type="Google" id="ProtNLM"/>
    </source>
</evidence>
<protein>
    <recommendedName>
        <fullName evidence="2">Bifunctional UDP-sugar hydrolase/5'-nucleotidase periplasmic</fullName>
    </recommendedName>
</protein>
<dbReference type="AlphaFoldDB" id="A0ABD5LXU7"/>
<accession>A0ABD5LXU7</accession>
<organism evidence="1">
    <name type="scientific">Proteus mirabilis</name>
    <dbReference type="NCBI Taxonomy" id="584"/>
    <lineage>
        <taxon>Bacteria</taxon>
        <taxon>Pseudomonadati</taxon>
        <taxon>Pseudomonadota</taxon>
        <taxon>Gammaproteobacteria</taxon>
        <taxon>Enterobacterales</taxon>
        <taxon>Morganellaceae</taxon>
        <taxon>Proteus</taxon>
    </lineage>
</organism>
<comment type="caution">
    <text evidence="1">The sequence shown here is derived from an EMBL/GenBank/DDBJ whole genome shotgun (WGS) entry which is preliminary data.</text>
</comment>
<name>A0ABD5LXU7_PROMI</name>
<sequence length="74" mass="8038">MNHKYKLVALAVSSVLLAGCAKNYDEANVVDVRVIALNDFHGALKAPGPNKPGGIEHMATLVKELKKITQIILW</sequence>
<evidence type="ECO:0000313" key="1">
    <source>
        <dbReference type="EMBL" id="MEY2344877.1"/>
    </source>
</evidence>
<dbReference type="PROSITE" id="PS51257">
    <property type="entry name" value="PROKAR_LIPOPROTEIN"/>
    <property type="match status" value="1"/>
</dbReference>
<gene>
    <name evidence="1" type="ORF">I3679_015790</name>
</gene>
<dbReference type="EMBL" id="JADQCH020000002">
    <property type="protein sequence ID" value="MEY2344877.1"/>
    <property type="molecule type" value="Genomic_DNA"/>
</dbReference>
<proteinExistence type="predicted"/>